<keyword evidence="3" id="KW-0804">Transcription</keyword>
<dbReference type="PRINTS" id="PR00455">
    <property type="entry name" value="HTHTETR"/>
</dbReference>
<dbReference type="InterPro" id="IPR050109">
    <property type="entry name" value="HTH-type_TetR-like_transc_reg"/>
</dbReference>
<dbReference type="Pfam" id="PF00440">
    <property type="entry name" value="TetR_N"/>
    <property type="match status" value="1"/>
</dbReference>
<dbReference type="GO" id="GO:0003700">
    <property type="term" value="F:DNA-binding transcription factor activity"/>
    <property type="evidence" value="ECO:0007669"/>
    <property type="project" value="TreeGrafter"/>
</dbReference>
<dbReference type="AlphaFoldDB" id="M9R2E3"/>
<dbReference type="GO" id="GO:0000976">
    <property type="term" value="F:transcription cis-regulatory region binding"/>
    <property type="evidence" value="ECO:0007669"/>
    <property type="project" value="TreeGrafter"/>
</dbReference>
<dbReference type="SUPFAM" id="SSF48498">
    <property type="entry name" value="Tetracyclin repressor-like, C-terminal domain"/>
    <property type="match status" value="1"/>
</dbReference>
<dbReference type="PROSITE" id="PS50977">
    <property type="entry name" value="HTH_TETR_2"/>
    <property type="match status" value="1"/>
</dbReference>
<dbReference type="HOGENOM" id="CLU_069356_12_4_5"/>
<evidence type="ECO:0000313" key="7">
    <source>
        <dbReference type="Proteomes" id="UP000005307"/>
    </source>
</evidence>
<dbReference type="STRING" id="391626.OAN307_c11220"/>
<accession>M9R2E3</accession>
<dbReference type="SUPFAM" id="SSF46689">
    <property type="entry name" value="Homeodomain-like"/>
    <property type="match status" value="1"/>
</dbReference>
<dbReference type="PANTHER" id="PTHR30055">
    <property type="entry name" value="HTH-TYPE TRANSCRIPTIONAL REGULATOR RUTR"/>
    <property type="match status" value="1"/>
</dbReference>
<dbReference type="InterPro" id="IPR009057">
    <property type="entry name" value="Homeodomain-like_sf"/>
</dbReference>
<keyword evidence="1" id="KW-0805">Transcription regulation</keyword>
<name>M9R2E3_9RHOB</name>
<dbReference type="InterPro" id="IPR001647">
    <property type="entry name" value="HTH_TetR"/>
</dbReference>
<dbReference type="EMBL" id="CP003740">
    <property type="protein sequence ID" value="AGI66824.1"/>
    <property type="molecule type" value="Genomic_DNA"/>
</dbReference>
<gene>
    <name evidence="6" type="ORF">OAN307_c11220</name>
</gene>
<keyword evidence="2 4" id="KW-0238">DNA-binding</keyword>
<evidence type="ECO:0000259" key="5">
    <source>
        <dbReference type="PROSITE" id="PS50977"/>
    </source>
</evidence>
<dbReference type="InterPro" id="IPR041490">
    <property type="entry name" value="KstR2_TetR_C"/>
</dbReference>
<dbReference type="KEGG" id="oat:OAN307_c11220"/>
<organism evidence="6 7">
    <name type="scientific">Octadecabacter antarcticus 307</name>
    <dbReference type="NCBI Taxonomy" id="391626"/>
    <lineage>
        <taxon>Bacteria</taxon>
        <taxon>Pseudomonadati</taxon>
        <taxon>Pseudomonadota</taxon>
        <taxon>Alphaproteobacteria</taxon>
        <taxon>Rhodobacterales</taxon>
        <taxon>Roseobacteraceae</taxon>
        <taxon>Octadecabacter</taxon>
    </lineage>
</organism>
<feature type="DNA-binding region" description="H-T-H motif" evidence="4">
    <location>
        <begin position="50"/>
        <end position="69"/>
    </location>
</feature>
<dbReference type="Pfam" id="PF17932">
    <property type="entry name" value="TetR_C_24"/>
    <property type="match status" value="1"/>
</dbReference>
<dbReference type="Proteomes" id="UP000005307">
    <property type="component" value="Chromosome"/>
</dbReference>
<dbReference type="Gene3D" id="1.10.357.10">
    <property type="entry name" value="Tetracycline Repressor, domain 2"/>
    <property type="match status" value="1"/>
</dbReference>
<evidence type="ECO:0000256" key="3">
    <source>
        <dbReference type="ARBA" id="ARBA00023163"/>
    </source>
</evidence>
<proteinExistence type="predicted"/>
<evidence type="ECO:0000256" key="1">
    <source>
        <dbReference type="ARBA" id="ARBA00023015"/>
    </source>
</evidence>
<feature type="domain" description="HTH tetR-type" evidence="5">
    <location>
        <begin position="27"/>
        <end position="87"/>
    </location>
</feature>
<dbReference type="eggNOG" id="COG1309">
    <property type="taxonomic scope" value="Bacteria"/>
</dbReference>
<protein>
    <submittedName>
        <fullName evidence="6">Transcriptional regulator</fullName>
    </submittedName>
</protein>
<evidence type="ECO:0000256" key="4">
    <source>
        <dbReference type="PROSITE-ProRule" id="PRU00335"/>
    </source>
</evidence>
<keyword evidence="7" id="KW-1185">Reference proteome</keyword>
<evidence type="ECO:0000256" key="2">
    <source>
        <dbReference type="ARBA" id="ARBA00023125"/>
    </source>
</evidence>
<evidence type="ECO:0000313" key="6">
    <source>
        <dbReference type="EMBL" id="AGI66824.1"/>
    </source>
</evidence>
<sequence length="213" mass="23695">MNVCSAKWSQHDNVGGKMARKTGSHGDITGPKVQAAALRLIARHGFAAVSMRQIAREVGLQAGALYRYTPDKQTLLFDLMRGHMDALLVAREGAAMAGTPLIRLDEFVRFHIRFHLERPDAVFVSYMELRNLTPENFATLEALRRVYEDQLEVILRFGVVAGVFDVVDTKISTLAIIAMLTGLTTWYREDGRLPLADIERIYTGLVHGAVGVK</sequence>
<reference evidence="6 7" key="1">
    <citation type="journal article" date="2013" name="PLoS ONE">
        <title>Poles Apart: Arctic and Antarctic Octadecabacter strains Share High Genome Plasticity and a New Type of Xanthorhodopsin.</title>
        <authorList>
            <person name="Vollmers J."/>
            <person name="Voget S."/>
            <person name="Dietrich S."/>
            <person name="Gollnow K."/>
            <person name="Smits M."/>
            <person name="Meyer K."/>
            <person name="Brinkhoff T."/>
            <person name="Simon M."/>
            <person name="Daniel R."/>
        </authorList>
    </citation>
    <scope>NUCLEOTIDE SEQUENCE [LARGE SCALE GENOMIC DNA]</scope>
    <source>
        <strain evidence="6 7">307</strain>
    </source>
</reference>
<dbReference type="InterPro" id="IPR036271">
    <property type="entry name" value="Tet_transcr_reg_TetR-rel_C_sf"/>
</dbReference>
<dbReference type="PANTHER" id="PTHR30055:SF234">
    <property type="entry name" value="HTH-TYPE TRANSCRIPTIONAL REGULATOR BETI"/>
    <property type="match status" value="1"/>
</dbReference>